<evidence type="ECO:0000313" key="3">
    <source>
        <dbReference type="Proteomes" id="UP001153148"/>
    </source>
</evidence>
<dbReference type="EMBL" id="CAJPIN010025974">
    <property type="protein sequence ID" value="CAG2063373.1"/>
    <property type="molecule type" value="Genomic_DNA"/>
</dbReference>
<gene>
    <name evidence="2" type="ORF">TPAB3V08_LOCUS10320</name>
</gene>
<feature type="chain" id="PRO_5045193824" description="Transthyretin" evidence="1">
    <location>
        <begin position="24"/>
        <end position="93"/>
    </location>
</feature>
<organism evidence="2 3">
    <name type="scientific">Timema podura</name>
    <name type="common">Walking stick</name>
    <dbReference type="NCBI Taxonomy" id="61482"/>
    <lineage>
        <taxon>Eukaryota</taxon>
        <taxon>Metazoa</taxon>
        <taxon>Ecdysozoa</taxon>
        <taxon>Arthropoda</taxon>
        <taxon>Hexapoda</taxon>
        <taxon>Insecta</taxon>
        <taxon>Pterygota</taxon>
        <taxon>Neoptera</taxon>
        <taxon>Polyneoptera</taxon>
        <taxon>Phasmatodea</taxon>
        <taxon>Timematodea</taxon>
        <taxon>Timematoidea</taxon>
        <taxon>Timematidae</taxon>
        <taxon>Timema</taxon>
    </lineage>
</organism>
<proteinExistence type="predicted"/>
<sequence>MSKTCYFVVIMLCVSGWPKESSSEFCQALSPVLKLSIISQRNHTGHWVAQIKFDHGGSDSAEELEAGPFEVDVEHDSAVCDGRETVKMVASIT</sequence>
<evidence type="ECO:0000313" key="2">
    <source>
        <dbReference type="EMBL" id="CAG2063373.1"/>
    </source>
</evidence>
<keyword evidence="1" id="KW-0732">Signal</keyword>
<protein>
    <recommendedName>
        <fullName evidence="4">Transthyretin</fullName>
    </recommendedName>
</protein>
<evidence type="ECO:0000256" key="1">
    <source>
        <dbReference type="SAM" id="SignalP"/>
    </source>
</evidence>
<comment type="caution">
    <text evidence="2">The sequence shown here is derived from an EMBL/GenBank/DDBJ whole genome shotgun (WGS) entry which is preliminary data.</text>
</comment>
<dbReference type="Proteomes" id="UP001153148">
    <property type="component" value="Unassembled WGS sequence"/>
</dbReference>
<accession>A0ABN7P9N4</accession>
<feature type="signal peptide" evidence="1">
    <location>
        <begin position="1"/>
        <end position="23"/>
    </location>
</feature>
<feature type="non-terminal residue" evidence="2">
    <location>
        <position position="93"/>
    </location>
</feature>
<keyword evidence="3" id="KW-1185">Reference proteome</keyword>
<name>A0ABN7P9N4_TIMPD</name>
<reference evidence="2" key="1">
    <citation type="submission" date="2021-03" db="EMBL/GenBank/DDBJ databases">
        <authorList>
            <person name="Tran Van P."/>
        </authorList>
    </citation>
    <scope>NUCLEOTIDE SEQUENCE</scope>
</reference>
<evidence type="ECO:0008006" key="4">
    <source>
        <dbReference type="Google" id="ProtNLM"/>
    </source>
</evidence>